<proteinExistence type="inferred from homology"/>
<dbReference type="SUPFAM" id="SSF103473">
    <property type="entry name" value="MFS general substrate transporter"/>
    <property type="match status" value="1"/>
</dbReference>
<reference evidence="8" key="1">
    <citation type="journal article" date="2019" name="Int. J. Syst. Evol. Microbiol.">
        <title>The Global Catalogue of Microorganisms (GCM) 10K type strain sequencing project: providing services to taxonomists for standard genome sequencing and annotation.</title>
        <authorList>
            <consortium name="The Broad Institute Genomics Platform"/>
            <consortium name="The Broad Institute Genome Sequencing Center for Infectious Disease"/>
            <person name="Wu L."/>
            <person name="Ma J."/>
        </authorList>
    </citation>
    <scope>NUCLEOTIDE SEQUENCE [LARGE SCALE GENOMIC DNA]</scope>
    <source>
        <strain evidence="8">KCTC 15012</strain>
    </source>
</reference>
<dbReference type="InterPro" id="IPR026036">
    <property type="entry name" value="PucC"/>
</dbReference>
<sequence>MKRLSGSIARSLVNIDTRYLPFADVASPDLPLKRLLRLSLFQITVGMAGVLVLGTLNRVMIVELGVPAWLVALMVAIPLILAPFRTVIGFKSDHHRSVLGWRRVPYIWMGTMLQFGGLSIMPFALLLLSEPSAGPNVIGQIGAALAFLLVGAGMHTAQTVGLALAADMAPEPARPRVVAMMCSMMVVGMVVSAVVFSSLLAEFSPKRLIEVVQGAAFVTMLLNSIALWKQEPRNAERALDKSAPPKFGDAWREFIAADPRALRRLAVVGIGAFGFSMQDVLLEPFGGQVLHLPVAVTTLMFSLFAIGGVTGYVLTARRLATGVNPHRLAAIGIFAGLVALSSLILSAPLHSVPLFGLGTLLIGFGTGLFVASTLSDSMGQAKHGDSGLALGVWGAVQASAAGLAIAFGGVARDVVSGLAISGAFGEAFAVPATGYVAVYCFEIVLLLAALVAIVPLVRAQGAVGAQR</sequence>
<feature type="transmembrane region" description="Helical" evidence="6">
    <location>
        <begin position="290"/>
        <end position="316"/>
    </location>
</feature>
<feature type="transmembrane region" description="Helical" evidence="6">
    <location>
        <begin position="177"/>
        <end position="199"/>
    </location>
</feature>
<feature type="transmembrane region" description="Helical" evidence="6">
    <location>
        <begin position="141"/>
        <end position="165"/>
    </location>
</feature>
<feature type="transmembrane region" description="Helical" evidence="6">
    <location>
        <begin position="66"/>
        <end position="84"/>
    </location>
</feature>
<feature type="transmembrane region" description="Helical" evidence="6">
    <location>
        <begin position="432"/>
        <end position="457"/>
    </location>
</feature>
<feature type="transmembrane region" description="Helical" evidence="6">
    <location>
        <begin position="105"/>
        <end position="129"/>
    </location>
</feature>
<name>A0ABW5C887_9PROT</name>
<dbReference type="Proteomes" id="UP001597296">
    <property type="component" value="Unassembled WGS sequence"/>
</dbReference>
<comment type="similarity">
    <text evidence="2">Belongs to the PucC family.</text>
</comment>
<dbReference type="PIRSF" id="PIRSF016565">
    <property type="entry name" value="PucC"/>
    <property type="match status" value="1"/>
</dbReference>
<dbReference type="RefSeq" id="WP_377313940.1">
    <property type="nucleotide sequence ID" value="NZ_JBHUIY010000002.1"/>
</dbReference>
<evidence type="ECO:0000256" key="3">
    <source>
        <dbReference type="ARBA" id="ARBA00022692"/>
    </source>
</evidence>
<keyword evidence="4 6" id="KW-1133">Transmembrane helix</keyword>
<dbReference type="CDD" id="cd06176">
    <property type="entry name" value="MFS_BCD_PucC-like"/>
    <property type="match status" value="1"/>
</dbReference>
<comment type="subcellular location">
    <subcellularLocation>
        <location evidence="1">Membrane</location>
        <topology evidence="1">Multi-pass membrane protein</topology>
    </subcellularLocation>
</comment>
<dbReference type="PANTHER" id="PTHR23538:SF1">
    <property type="entry name" value="44.5 KD BACTERIOCHLOROPHYLL SYNTHASE SUBUNIT"/>
    <property type="match status" value="1"/>
</dbReference>
<dbReference type="PANTHER" id="PTHR23538">
    <property type="entry name" value="44.5 KD BACTERIOCHLOROPHYLL SYNTHASE SUBUNIT"/>
    <property type="match status" value="1"/>
</dbReference>
<keyword evidence="5 6" id="KW-0472">Membrane</keyword>
<evidence type="ECO:0000256" key="6">
    <source>
        <dbReference type="SAM" id="Phobius"/>
    </source>
</evidence>
<dbReference type="InterPro" id="IPR004896">
    <property type="entry name" value="PucC-rel"/>
</dbReference>
<evidence type="ECO:0000256" key="5">
    <source>
        <dbReference type="ARBA" id="ARBA00023136"/>
    </source>
</evidence>
<protein>
    <submittedName>
        <fullName evidence="7">BCD family MFS transporter</fullName>
    </submittedName>
</protein>
<feature type="transmembrane region" description="Helical" evidence="6">
    <location>
        <begin position="261"/>
        <end position="278"/>
    </location>
</feature>
<evidence type="ECO:0000256" key="1">
    <source>
        <dbReference type="ARBA" id="ARBA00004141"/>
    </source>
</evidence>
<evidence type="ECO:0000313" key="8">
    <source>
        <dbReference type="Proteomes" id="UP001597296"/>
    </source>
</evidence>
<keyword evidence="8" id="KW-1185">Reference proteome</keyword>
<keyword evidence="3 6" id="KW-0812">Transmembrane</keyword>
<organism evidence="7 8">
    <name type="scientific">Phaeospirillum tilakii</name>
    <dbReference type="NCBI Taxonomy" id="741673"/>
    <lineage>
        <taxon>Bacteria</taxon>
        <taxon>Pseudomonadati</taxon>
        <taxon>Pseudomonadota</taxon>
        <taxon>Alphaproteobacteria</taxon>
        <taxon>Rhodospirillales</taxon>
        <taxon>Rhodospirillaceae</taxon>
        <taxon>Phaeospirillum</taxon>
    </lineage>
</organism>
<feature type="transmembrane region" description="Helical" evidence="6">
    <location>
        <begin position="328"/>
        <end position="349"/>
    </location>
</feature>
<evidence type="ECO:0000313" key="7">
    <source>
        <dbReference type="EMBL" id="MFD2232542.1"/>
    </source>
</evidence>
<feature type="transmembrane region" description="Helical" evidence="6">
    <location>
        <begin position="355"/>
        <end position="375"/>
    </location>
</feature>
<feature type="transmembrane region" description="Helical" evidence="6">
    <location>
        <begin position="211"/>
        <end position="228"/>
    </location>
</feature>
<dbReference type="Pfam" id="PF03209">
    <property type="entry name" value="PUCC"/>
    <property type="match status" value="1"/>
</dbReference>
<evidence type="ECO:0000256" key="2">
    <source>
        <dbReference type="ARBA" id="ARBA00008412"/>
    </source>
</evidence>
<feature type="transmembrane region" description="Helical" evidence="6">
    <location>
        <begin position="40"/>
        <end position="60"/>
    </location>
</feature>
<evidence type="ECO:0000256" key="4">
    <source>
        <dbReference type="ARBA" id="ARBA00022989"/>
    </source>
</evidence>
<accession>A0ABW5C887</accession>
<gene>
    <name evidence="7" type="ORF">ACFSNB_01860</name>
</gene>
<feature type="transmembrane region" description="Helical" evidence="6">
    <location>
        <begin position="387"/>
        <end position="412"/>
    </location>
</feature>
<dbReference type="EMBL" id="JBHUIY010000002">
    <property type="protein sequence ID" value="MFD2232542.1"/>
    <property type="molecule type" value="Genomic_DNA"/>
</dbReference>
<dbReference type="Gene3D" id="1.20.1250.20">
    <property type="entry name" value="MFS general substrate transporter like domains"/>
    <property type="match status" value="1"/>
</dbReference>
<dbReference type="InterPro" id="IPR036259">
    <property type="entry name" value="MFS_trans_sf"/>
</dbReference>
<comment type="caution">
    <text evidence="7">The sequence shown here is derived from an EMBL/GenBank/DDBJ whole genome shotgun (WGS) entry which is preliminary data.</text>
</comment>